<dbReference type="GeneID" id="60680561"/>
<feature type="signal peptide" evidence="1">
    <location>
        <begin position="1"/>
        <end position="25"/>
    </location>
</feature>
<dbReference type="Gene3D" id="3.10.450.50">
    <property type="match status" value="1"/>
</dbReference>
<dbReference type="AlphaFoldDB" id="A0A109CUU8"/>
<comment type="caution">
    <text evidence="3">The sequence shown here is derived from an EMBL/GenBank/DDBJ whole genome shotgun (WGS) entry which is preliminary data.</text>
</comment>
<evidence type="ECO:0000313" key="6">
    <source>
        <dbReference type="Proteomes" id="UP000477951"/>
    </source>
</evidence>
<gene>
    <name evidence="3" type="ORF">DXT89_04345</name>
    <name evidence="4" type="ORF">GOZ90_12575</name>
</gene>
<dbReference type="InterPro" id="IPR016887">
    <property type="entry name" value="UCP028470_steroid_isom-rel"/>
</dbReference>
<dbReference type="InterPro" id="IPR013543">
    <property type="entry name" value="Ca/CaM-dep_prot_kinase-assoc"/>
</dbReference>
<dbReference type="GO" id="GO:0005516">
    <property type="term" value="F:calmodulin binding"/>
    <property type="evidence" value="ECO:0007669"/>
    <property type="project" value="InterPro"/>
</dbReference>
<dbReference type="EMBL" id="WPHR01000008">
    <property type="protein sequence ID" value="MUZ73515.1"/>
    <property type="molecule type" value="Genomic_DNA"/>
</dbReference>
<dbReference type="Proteomes" id="UP000436911">
    <property type="component" value="Unassembled WGS sequence"/>
</dbReference>
<name>A0A109CUU8_AGRVI</name>
<reference evidence="3 5" key="1">
    <citation type="submission" date="2018-08" db="EMBL/GenBank/DDBJ databases">
        <title>Genome sequencing of Agrobacterium vitis strain ICMP 10754.</title>
        <authorList>
            <person name="Visnovsky S.B."/>
            <person name="Pitman A.R."/>
        </authorList>
    </citation>
    <scope>NUCLEOTIDE SEQUENCE [LARGE SCALE GENOMIC DNA]</scope>
    <source>
        <strain evidence="3 5">ICMP 10754</strain>
    </source>
</reference>
<evidence type="ECO:0000313" key="4">
    <source>
        <dbReference type="EMBL" id="MUZ73515.1"/>
    </source>
</evidence>
<dbReference type="Pfam" id="PF08332">
    <property type="entry name" value="CaMKII_AD"/>
    <property type="match status" value="1"/>
</dbReference>
<keyword evidence="1" id="KW-0732">Signal</keyword>
<dbReference type="Proteomes" id="UP000477951">
    <property type="component" value="Unassembled WGS sequence"/>
</dbReference>
<dbReference type="GO" id="GO:0004683">
    <property type="term" value="F:calcium/calmodulin-dependent protein kinase activity"/>
    <property type="evidence" value="ECO:0007669"/>
    <property type="project" value="InterPro"/>
</dbReference>
<evidence type="ECO:0000313" key="3">
    <source>
        <dbReference type="EMBL" id="KAA3529997.1"/>
    </source>
</evidence>
<evidence type="ECO:0000256" key="1">
    <source>
        <dbReference type="SAM" id="SignalP"/>
    </source>
</evidence>
<feature type="domain" description="Calcium/calmodulin-dependent protein kinase II association-domain" evidence="2">
    <location>
        <begin position="35"/>
        <end position="150"/>
    </location>
</feature>
<evidence type="ECO:0000313" key="5">
    <source>
        <dbReference type="Proteomes" id="UP000436911"/>
    </source>
</evidence>
<dbReference type="OrthoDB" id="953853at2"/>
<dbReference type="NCBIfam" id="TIGR02246">
    <property type="entry name" value="SgcJ/EcaC family oxidoreductase"/>
    <property type="match status" value="1"/>
</dbReference>
<protein>
    <submittedName>
        <fullName evidence="3">SgcJ/EcaC family oxidoreductase</fullName>
    </submittedName>
</protein>
<dbReference type="InterPro" id="IPR032710">
    <property type="entry name" value="NTF2-like_dom_sf"/>
</dbReference>
<feature type="chain" id="PRO_5013474158" evidence="1">
    <location>
        <begin position="26"/>
        <end position="154"/>
    </location>
</feature>
<dbReference type="RefSeq" id="WP_060717278.1">
    <property type="nucleotide sequence ID" value="NZ_AP023269.1"/>
</dbReference>
<evidence type="ECO:0000259" key="2">
    <source>
        <dbReference type="Pfam" id="PF08332"/>
    </source>
</evidence>
<dbReference type="PIRSF" id="PIRSF028470">
    <property type="entry name" value="UCP028470"/>
    <property type="match status" value="1"/>
</dbReference>
<sequence>MQKILLAFGVTTVLSVSAFTAPAMAQECAPVTEGQVEKLFDRWNASLATLDPEKVVENYEGNAVLLATLSNQPRLTQEERRAYFVDFLKKKPQGVVNSRTIKLGCNTAIDTGVYTFTLADGTKVPARYTFTYDYDGGKWLISSHHSSAMPERTS</sequence>
<reference evidence="4 6" key="2">
    <citation type="submission" date="2019-12" db="EMBL/GenBank/DDBJ databases">
        <title>Whole-genome sequencing of Allorhizobium vitis.</title>
        <authorList>
            <person name="Gan H.M."/>
            <person name="Szegedi E."/>
            <person name="Burr T."/>
            <person name="Savka M.A."/>
        </authorList>
    </citation>
    <scope>NUCLEOTIDE SEQUENCE [LARGE SCALE GENOMIC DNA]</scope>
    <source>
        <strain evidence="4 6">CG516</strain>
    </source>
</reference>
<dbReference type="EMBL" id="QUSG01000002">
    <property type="protein sequence ID" value="KAA3529997.1"/>
    <property type="molecule type" value="Genomic_DNA"/>
</dbReference>
<organism evidence="3 5">
    <name type="scientific">Agrobacterium vitis</name>
    <name type="common">Rhizobium vitis</name>
    <dbReference type="NCBI Taxonomy" id="373"/>
    <lineage>
        <taxon>Bacteria</taxon>
        <taxon>Pseudomonadati</taxon>
        <taxon>Pseudomonadota</taxon>
        <taxon>Alphaproteobacteria</taxon>
        <taxon>Hyphomicrobiales</taxon>
        <taxon>Rhizobiaceae</taxon>
        <taxon>Rhizobium/Agrobacterium group</taxon>
        <taxon>Agrobacterium</taxon>
    </lineage>
</organism>
<dbReference type="InterPro" id="IPR011944">
    <property type="entry name" value="Steroid_delta5-4_isomerase"/>
</dbReference>
<accession>A0A109CUU8</accession>
<proteinExistence type="predicted"/>
<dbReference type="SUPFAM" id="SSF54427">
    <property type="entry name" value="NTF2-like"/>
    <property type="match status" value="1"/>
</dbReference>